<evidence type="ECO:0000313" key="2">
    <source>
        <dbReference type="EMBL" id="SEN43658.1"/>
    </source>
</evidence>
<dbReference type="EMBL" id="FODH01000001">
    <property type="protein sequence ID" value="SEN43658.1"/>
    <property type="molecule type" value="Genomic_DNA"/>
</dbReference>
<dbReference type="STRING" id="1333845.SAMN04487895_101524"/>
<dbReference type="EMBL" id="CP076607">
    <property type="protein sequence ID" value="QWU14234.1"/>
    <property type="molecule type" value="Genomic_DNA"/>
</dbReference>
<dbReference type="AlphaFoldDB" id="A0A1H8GK18"/>
<proteinExistence type="predicted"/>
<evidence type="ECO:0000313" key="3">
    <source>
        <dbReference type="Proteomes" id="UP000683429"/>
    </source>
</evidence>
<keyword evidence="3" id="KW-1185">Reference proteome</keyword>
<gene>
    <name evidence="1" type="ORF">KP014_20195</name>
    <name evidence="2" type="ORF">SAMN04487895_101524</name>
</gene>
<dbReference type="Proteomes" id="UP000198809">
    <property type="component" value="Unassembled WGS sequence"/>
</dbReference>
<accession>A0A1H8GK18</accession>
<name>A0A1H8GK18_9BACL</name>
<protein>
    <submittedName>
        <fullName evidence="2">Uncharacterized protein</fullName>
    </submittedName>
</protein>
<evidence type="ECO:0000313" key="1">
    <source>
        <dbReference type="EMBL" id="QWU14234.1"/>
    </source>
</evidence>
<sequence length="56" mass="6683">MTEYENLITQLGDFIYQRQELQDRQRVIGADICYIEDKIADINKELDKLEENGVYE</sequence>
<dbReference type="Proteomes" id="UP000683429">
    <property type="component" value="Chromosome"/>
</dbReference>
<reference evidence="2" key="1">
    <citation type="submission" date="2016-10" db="EMBL/GenBank/DDBJ databases">
        <authorList>
            <person name="de Groot N.N."/>
        </authorList>
    </citation>
    <scope>NUCLEOTIDE SEQUENCE [LARGE SCALE GENOMIC DNA]</scope>
    <source>
        <strain evidence="2">CGMCC 1.10238</strain>
    </source>
</reference>
<dbReference type="RefSeq" id="WP_175491744.1">
    <property type="nucleotide sequence ID" value="NZ_CP076607.1"/>
</dbReference>
<reference evidence="1 3" key="2">
    <citation type="submission" date="2021-06" db="EMBL/GenBank/DDBJ databases">
        <title>Whole genome sequence of Paenibacillus sophorae DSM23020 for comparative genomics.</title>
        <authorList>
            <person name="Kim M.-J."/>
            <person name="Lee G."/>
            <person name="Shin J.-H."/>
        </authorList>
    </citation>
    <scope>NUCLEOTIDE SEQUENCE [LARGE SCALE GENOMIC DNA]</scope>
    <source>
        <strain evidence="1 3">DSM 23020</strain>
    </source>
</reference>
<organism evidence="2">
    <name type="scientific">Paenibacillus sophorae</name>
    <dbReference type="NCBI Taxonomy" id="1333845"/>
    <lineage>
        <taxon>Bacteria</taxon>
        <taxon>Bacillati</taxon>
        <taxon>Bacillota</taxon>
        <taxon>Bacilli</taxon>
        <taxon>Bacillales</taxon>
        <taxon>Paenibacillaceae</taxon>
        <taxon>Paenibacillus</taxon>
    </lineage>
</organism>